<accession>A0A6J4N4L8</accession>
<evidence type="ECO:0000256" key="1">
    <source>
        <dbReference type="SAM" id="MobiDB-lite"/>
    </source>
</evidence>
<feature type="compositionally biased region" description="Basic and acidic residues" evidence="1">
    <location>
        <begin position="42"/>
        <end position="60"/>
    </location>
</feature>
<keyword evidence="2" id="KW-0687">Ribonucleoprotein</keyword>
<sequence>VAPEGKPDQVRHRRQAEPAGHAADARPEAGRRCVGQRGPSRSSRDARHGAASDHRRGGRL</sequence>
<keyword evidence="2" id="KW-0689">Ribosomal protein</keyword>
<feature type="non-terminal residue" evidence="2">
    <location>
        <position position="60"/>
    </location>
</feature>
<dbReference type="EMBL" id="CADCUO010000031">
    <property type="protein sequence ID" value="CAA9374826.1"/>
    <property type="molecule type" value="Genomic_DNA"/>
</dbReference>
<proteinExistence type="predicted"/>
<dbReference type="GO" id="GO:0005840">
    <property type="term" value="C:ribosome"/>
    <property type="evidence" value="ECO:0007669"/>
    <property type="project" value="UniProtKB-KW"/>
</dbReference>
<organism evidence="2">
    <name type="scientific">uncultured Propionibacteriaceae bacterium</name>
    <dbReference type="NCBI Taxonomy" id="257457"/>
    <lineage>
        <taxon>Bacteria</taxon>
        <taxon>Bacillati</taxon>
        <taxon>Actinomycetota</taxon>
        <taxon>Actinomycetes</taxon>
        <taxon>Propionibacteriales</taxon>
        <taxon>Propionibacteriaceae</taxon>
        <taxon>environmental samples</taxon>
    </lineage>
</organism>
<name>A0A6J4N4L8_9ACTN</name>
<protein>
    <submittedName>
        <fullName evidence="2">LSU ribosomal protein L30p (L7e)</fullName>
    </submittedName>
</protein>
<feature type="non-terminal residue" evidence="2">
    <location>
        <position position="1"/>
    </location>
</feature>
<feature type="compositionally biased region" description="Basic and acidic residues" evidence="1">
    <location>
        <begin position="1"/>
        <end position="10"/>
    </location>
</feature>
<gene>
    <name evidence="2" type="ORF">AVDCRST_MAG75-427</name>
</gene>
<dbReference type="AlphaFoldDB" id="A0A6J4N4L8"/>
<feature type="region of interest" description="Disordered" evidence="1">
    <location>
        <begin position="1"/>
        <end position="60"/>
    </location>
</feature>
<evidence type="ECO:0000313" key="2">
    <source>
        <dbReference type="EMBL" id="CAA9374826.1"/>
    </source>
</evidence>
<reference evidence="2" key="1">
    <citation type="submission" date="2020-02" db="EMBL/GenBank/DDBJ databases">
        <authorList>
            <person name="Meier V. D."/>
        </authorList>
    </citation>
    <scope>NUCLEOTIDE SEQUENCE</scope>
    <source>
        <strain evidence="2">AVDCRST_MAG75</strain>
    </source>
</reference>